<dbReference type="CDD" id="cd06262">
    <property type="entry name" value="metallo-hydrolase-like_MBL-fold"/>
    <property type="match status" value="1"/>
</dbReference>
<evidence type="ECO:0000256" key="4">
    <source>
        <dbReference type="ARBA" id="ARBA00022833"/>
    </source>
</evidence>
<dbReference type="PANTHER" id="PTHR46233">
    <property type="entry name" value="HYDROXYACYLGLUTATHIONE HYDROLASE GLOC"/>
    <property type="match status" value="1"/>
</dbReference>
<accession>A0A5C6A8P5</accession>
<protein>
    <submittedName>
        <fullName evidence="7">Putative metallo-hydrolase</fullName>
        <ecNumber evidence="7">3.-.-.-</ecNumber>
    </submittedName>
</protein>
<feature type="region of interest" description="Disordered" evidence="5">
    <location>
        <begin position="220"/>
        <end position="239"/>
    </location>
</feature>
<dbReference type="AlphaFoldDB" id="A0A5C6A8P5"/>
<evidence type="ECO:0000313" key="7">
    <source>
        <dbReference type="EMBL" id="TWT95929.1"/>
    </source>
</evidence>
<name>A0A5C6A8P5_9BACT</name>
<sequence length="239" mass="25363">MPDSHSDTPRASGSPVAKVEIAKVISAPFDENTYVFHLADRSDCIVFDPGLQPGAIEKLLDEQGLTPAAILCTHGHSDHIAGNHALKKRWPEAPLLIGRGDASKLTDPVGNLSAGFGFEVLSPEADQTVVGGDVYEAAGMRWRVVDTPGHSAGHVSFLLETPDGAVHAVAGDVLFRGSVGRTDFPDGDFETLRESIHSQLFTLPDAAIVYPGHGPTTTVGEEKRNNPFVGKPSGWIEPS</sequence>
<dbReference type="SUPFAM" id="SSF56281">
    <property type="entry name" value="Metallo-hydrolase/oxidoreductase"/>
    <property type="match status" value="1"/>
</dbReference>
<dbReference type="Pfam" id="PF00753">
    <property type="entry name" value="Lactamase_B"/>
    <property type="match status" value="1"/>
</dbReference>
<keyword evidence="4" id="KW-0862">Zinc</keyword>
<evidence type="ECO:0000313" key="8">
    <source>
        <dbReference type="Proteomes" id="UP000317421"/>
    </source>
</evidence>
<evidence type="ECO:0000256" key="1">
    <source>
        <dbReference type="ARBA" id="ARBA00001947"/>
    </source>
</evidence>
<dbReference type="GO" id="GO:0016787">
    <property type="term" value="F:hydrolase activity"/>
    <property type="evidence" value="ECO:0007669"/>
    <property type="project" value="UniProtKB-KW"/>
</dbReference>
<organism evidence="7 8">
    <name type="scientific">Botrimarina colliarenosi</name>
    <dbReference type="NCBI Taxonomy" id="2528001"/>
    <lineage>
        <taxon>Bacteria</taxon>
        <taxon>Pseudomonadati</taxon>
        <taxon>Planctomycetota</taxon>
        <taxon>Planctomycetia</taxon>
        <taxon>Pirellulales</taxon>
        <taxon>Lacipirellulaceae</taxon>
        <taxon>Botrimarina</taxon>
    </lineage>
</organism>
<dbReference type="InterPro" id="IPR001279">
    <property type="entry name" value="Metallo-B-lactamas"/>
</dbReference>
<dbReference type="Gene3D" id="3.60.15.10">
    <property type="entry name" value="Ribonuclease Z/Hydroxyacylglutathione hydrolase-like"/>
    <property type="match status" value="1"/>
</dbReference>
<dbReference type="InterPro" id="IPR051453">
    <property type="entry name" value="MBL_Glyoxalase_II"/>
</dbReference>
<dbReference type="SMART" id="SM00849">
    <property type="entry name" value="Lactamase_B"/>
    <property type="match status" value="1"/>
</dbReference>
<dbReference type="EC" id="3.-.-.-" evidence="7"/>
<dbReference type="RefSeq" id="WP_197526583.1">
    <property type="nucleotide sequence ID" value="NZ_SJPR01000004.1"/>
</dbReference>
<reference evidence="7 8" key="1">
    <citation type="submission" date="2019-02" db="EMBL/GenBank/DDBJ databases">
        <title>Deep-cultivation of Planctomycetes and their phenomic and genomic characterization uncovers novel biology.</title>
        <authorList>
            <person name="Wiegand S."/>
            <person name="Jogler M."/>
            <person name="Boedeker C."/>
            <person name="Pinto D."/>
            <person name="Vollmers J."/>
            <person name="Rivas-Marin E."/>
            <person name="Kohn T."/>
            <person name="Peeters S.H."/>
            <person name="Heuer A."/>
            <person name="Rast P."/>
            <person name="Oberbeckmann S."/>
            <person name="Bunk B."/>
            <person name="Jeske O."/>
            <person name="Meyerdierks A."/>
            <person name="Storesund J.E."/>
            <person name="Kallscheuer N."/>
            <person name="Luecker S."/>
            <person name="Lage O.M."/>
            <person name="Pohl T."/>
            <person name="Merkel B.J."/>
            <person name="Hornburger P."/>
            <person name="Mueller R.-W."/>
            <person name="Bruemmer F."/>
            <person name="Labrenz M."/>
            <person name="Spormann A.M."/>
            <person name="Op Den Camp H."/>
            <person name="Overmann J."/>
            <person name="Amann R."/>
            <person name="Jetten M.S.M."/>
            <person name="Mascher T."/>
            <person name="Medema M.H."/>
            <person name="Devos D.P."/>
            <person name="Kaster A.-K."/>
            <person name="Ovreas L."/>
            <person name="Rohde M."/>
            <person name="Galperin M.Y."/>
            <person name="Jogler C."/>
        </authorList>
    </citation>
    <scope>NUCLEOTIDE SEQUENCE [LARGE SCALE GENOMIC DNA]</scope>
    <source>
        <strain evidence="7 8">Pla108</strain>
    </source>
</reference>
<keyword evidence="2" id="KW-0479">Metal-binding</keyword>
<dbReference type="PANTHER" id="PTHR46233:SF3">
    <property type="entry name" value="HYDROXYACYLGLUTATHIONE HYDROLASE GLOC"/>
    <property type="match status" value="1"/>
</dbReference>
<evidence type="ECO:0000256" key="3">
    <source>
        <dbReference type="ARBA" id="ARBA00022801"/>
    </source>
</evidence>
<keyword evidence="8" id="KW-1185">Reference proteome</keyword>
<dbReference type="Proteomes" id="UP000317421">
    <property type="component" value="Unassembled WGS sequence"/>
</dbReference>
<proteinExistence type="predicted"/>
<comment type="caution">
    <text evidence="7">The sequence shown here is derived from an EMBL/GenBank/DDBJ whole genome shotgun (WGS) entry which is preliminary data.</text>
</comment>
<evidence type="ECO:0000256" key="2">
    <source>
        <dbReference type="ARBA" id="ARBA00022723"/>
    </source>
</evidence>
<comment type="cofactor">
    <cofactor evidence="1">
        <name>Zn(2+)</name>
        <dbReference type="ChEBI" id="CHEBI:29105"/>
    </cofactor>
</comment>
<evidence type="ECO:0000259" key="6">
    <source>
        <dbReference type="SMART" id="SM00849"/>
    </source>
</evidence>
<dbReference type="GO" id="GO:0046872">
    <property type="term" value="F:metal ion binding"/>
    <property type="evidence" value="ECO:0007669"/>
    <property type="project" value="UniProtKB-KW"/>
</dbReference>
<dbReference type="InterPro" id="IPR036866">
    <property type="entry name" value="RibonucZ/Hydroxyglut_hydro"/>
</dbReference>
<feature type="domain" description="Metallo-beta-lactamase" evidence="6">
    <location>
        <begin position="32"/>
        <end position="213"/>
    </location>
</feature>
<dbReference type="EMBL" id="SJPR01000004">
    <property type="protein sequence ID" value="TWT95929.1"/>
    <property type="molecule type" value="Genomic_DNA"/>
</dbReference>
<gene>
    <name evidence="7" type="ORF">Pla108_30060</name>
</gene>
<keyword evidence="3 7" id="KW-0378">Hydrolase</keyword>
<evidence type="ECO:0000256" key="5">
    <source>
        <dbReference type="SAM" id="MobiDB-lite"/>
    </source>
</evidence>